<dbReference type="EMBL" id="JMKI01000021">
    <property type="protein sequence ID" value="KEJ92707.1"/>
    <property type="molecule type" value="Genomic_DNA"/>
</dbReference>
<dbReference type="OrthoDB" id="3993at2"/>
<keyword evidence="4" id="KW-1185">Reference proteome</keyword>
<proteinExistence type="predicted"/>
<dbReference type="RefSeq" id="WP_037975400.1">
    <property type="nucleotide sequence ID" value="NZ_JMKI01000021.1"/>
</dbReference>
<gene>
    <name evidence="3" type="ORF">EH55_02810</name>
</gene>
<dbReference type="eggNOG" id="COG5401">
    <property type="taxonomic scope" value="Bacteria"/>
</dbReference>
<comment type="caution">
    <text evidence="3">The sequence shown here is derived from an EMBL/GenBank/DDBJ whole genome shotgun (WGS) entry which is preliminary data.</text>
</comment>
<accession>A0A073J4R6</accession>
<evidence type="ECO:0000256" key="2">
    <source>
        <dbReference type="SAM" id="Phobius"/>
    </source>
</evidence>
<dbReference type="Proteomes" id="UP000027665">
    <property type="component" value="Unassembled WGS sequence"/>
</dbReference>
<keyword evidence="2" id="KW-0472">Membrane</keyword>
<feature type="compositionally biased region" description="Basic and acidic residues" evidence="1">
    <location>
        <begin position="44"/>
        <end position="59"/>
    </location>
</feature>
<dbReference type="STRING" id="2754.EH55_02810"/>
<sequence length="284" mass="32881">MRDPEKRERQFVVRGKKEYDYDSPAVRRRKTLREREEEEERLDMEERLLRERGGKRARDGEEEEARPTRRGRRSSSAEEEFYEEDYDEGGTKAPKIVRIFAWIALMVILFACGYLATNYFFSWSDRKGGERIGNVYGAGSEVKEAEKAGTVSASNEKYTLYLPENGSLSRREVEINGAGTQEEIISKVLSIYIDSLKEKKILDTSVSTFDIFQGGDWLYMDMTPSFQSSLKALGRQKAELLLCGFVKTVQENFPPLKKIKFYVNSKEIKDQNPVDLSQPWERTE</sequence>
<evidence type="ECO:0000256" key="1">
    <source>
        <dbReference type="SAM" id="MobiDB-lite"/>
    </source>
</evidence>
<protein>
    <submittedName>
        <fullName evidence="3">Uncharacterized protein</fullName>
    </submittedName>
</protein>
<dbReference type="AlphaFoldDB" id="A0A073J4R6"/>
<name>A0A073J4R6_9BACT</name>
<reference evidence="3 4" key="1">
    <citation type="submission" date="2014-04" db="EMBL/GenBank/DDBJ databases">
        <title>Draft Genome Sequence of Synergistes jonesii.</title>
        <authorList>
            <person name="Coil D.A."/>
            <person name="Eisen J.A."/>
            <person name="Holland-Moritz H.E."/>
        </authorList>
    </citation>
    <scope>NUCLEOTIDE SEQUENCE [LARGE SCALE GENOMIC DNA]</scope>
    <source>
        <strain evidence="3 4">78-1</strain>
    </source>
</reference>
<feature type="transmembrane region" description="Helical" evidence="2">
    <location>
        <begin position="99"/>
        <end position="121"/>
    </location>
</feature>
<keyword evidence="2" id="KW-1133">Transmembrane helix</keyword>
<evidence type="ECO:0000313" key="3">
    <source>
        <dbReference type="EMBL" id="KEJ92707.1"/>
    </source>
</evidence>
<keyword evidence="2" id="KW-0812">Transmembrane</keyword>
<organism evidence="3 4">
    <name type="scientific">Synergistes jonesii</name>
    <dbReference type="NCBI Taxonomy" id="2754"/>
    <lineage>
        <taxon>Bacteria</taxon>
        <taxon>Thermotogati</taxon>
        <taxon>Synergistota</taxon>
        <taxon>Synergistia</taxon>
        <taxon>Synergistales</taxon>
        <taxon>Synergistaceae</taxon>
        <taxon>Synergistes</taxon>
    </lineage>
</organism>
<dbReference type="GeneID" id="90983285"/>
<evidence type="ECO:0000313" key="4">
    <source>
        <dbReference type="Proteomes" id="UP000027665"/>
    </source>
</evidence>
<feature type="region of interest" description="Disordered" evidence="1">
    <location>
        <begin position="28"/>
        <end position="85"/>
    </location>
</feature>